<dbReference type="InterPro" id="IPR027417">
    <property type="entry name" value="P-loop_NTPase"/>
</dbReference>
<dbReference type="InterPro" id="IPR056125">
    <property type="entry name" value="DUF7708"/>
</dbReference>
<dbReference type="eggNOG" id="ENOG502SIMU">
    <property type="taxonomic scope" value="Eukaryota"/>
</dbReference>
<name>S3CX29_GLAL2</name>
<keyword evidence="5" id="KW-1185">Reference proteome</keyword>
<accession>S3CX29</accession>
<sequence>MAATIAASSIMALNISQHSSQSLWEEAFKALAPKDAEAFKSSDTSQSPVEGKRAILTQLLGKVEAKKSEWEDKRWRYHRKGEVVIVVDVWNKVTRWITSMLAVVDTIVQYDPVHAALPWAGIKLVLQIAVNDCQTQGAMAEGLEKVSFLLLRYEMVERIYLQKSSKAKDMLRASIVKLYAAVLLYIAKALKYYSQSIAKKLGKSIIEGRTRVQSVLDQVSTVESEVDAVRRDIDAEFHELSFNMLLDLPRQLQSLWTGLGNPLIRMGEQISGIQNHLNAEKRSKILRWTSVIRIQDHYEDARDDILEGTGQWLFAKQEYQEWSCSSVSSILWLRGIPGSGKSKLTTMVIEKLLHERSVSSSAAPLAFFYCARNSAEPERSDPNQVLRVSWALSSSKLVLLIGVTADICNASAKAIVKQLASESVKLPIRQALVDEYNARVAKYGDDIGPRRLAVKDCIKLILAITENNPITIVIDALDECDINERWALLSGLQEIIQKSKQLVKVFASSREDGDIIAQMSAVPNITIRASDNGEDIRKFVESEVNRMICTRRLLHGRVSEKLKSKIVSNLSSGAQGMFRWVSLSMQSICDVRSMKVAGDVENAIGKLPSSLRGLYDIIYDQLPIATGDSENAKELTTSQVVRRTFNWILCAQAHLSTAAFISALWIPDADEDAVDNLTKDQVLDACCNLVVHDATADTFRFAHLSVREYLENRSDFNYTYQYGMALSRCFQSFDSPNVDFSKRDWDEEPFTIYARDNIVSHYRRVELAGNDISQDQRILPQNIKTLVEETLVGCCFEKWISAIKKEVGREALTEVKRYRMKQRVCSSNSQWIPLYFASYFDLETMVYICSEMAAAKGTSPWESKNINYQAPLLLAVERDNVRAFTAMLKCGAGVNHHSESGGALLKRVMENANTVFLHIILRHCADMPLSEEESHLLYVYLLQAAILKRKWDNVRYLIDFTRGNGLKTDCPQLLFINVVRAGHYGIVELLLPVVMIPTTARDEMLSEALIVAAKGTQLGLFLNHTKVAEVLLNAGASIRSWDAEGSALAHAVNEGLQQTAQLLLSKCTGSCGIETPPQSAIVAQDTFSQISPLSPNRIVPTASEPVKTSTTDSMQRKSCNSALFAALLFGSTTMTSLLLVHGAEYTGDIMWLKDLLHFAITDKDALVELQKVALLCSAVYSESHSIVSLLLQHGEDANEVFSITDPYGIEDLTTALDMAAERGLLDIFILLMEHKAAKTTTLANSTDLSLLEKAIIAEKINIVSFLLTDSSAIEYVRTFHGNDMLRPLAIALCGKYFDWIYLVIQHYAPTPRLKGFVYDMPIQISWHWRVNLLLLQRLNLSETTSTFETSQIFSLWNSLLNRDKSKVGSILRTARNERHFALLVAVGGRSYELVKLLIDSCGANADGDPANTAWDTPLISAIQAKNKDSAEYLLLSGADANRTSKTWRSPLHACIAVYAKKNPKLMASFAYMLVQAGADLNVVDEDGKSPMEYLAVLWENSDKKIRKLRKVLEEWGYSFDTRV</sequence>
<feature type="domain" description="DUF7708" evidence="2">
    <location>
        <begin position="91"/>
        <end position="228"/>
    </location>
</feature>
<evidence type="ECO:0000259" key="3">
    <source>
        <dbReference type="Pfam" id="PF24883"/>
    </source>
</evidence>
<dbReference type="KEGG" id="glz:GLAREA_12908"/>
<dbReference type="SMART" id="SM00248">
    <property type="entry name" value="ANK"/>
    <property type="match status" value="9"/>
</dbReference>
<dbReference type="PANTHER" id="PTHR10039:SF16">
    <property type="entry name" value="GPI INOSITOL-DEACYLASE"/>
    <property type="match status" value="1"/>
</dbReference>
<reference evidence="4 5" key="1">
    <citation type="journal article" date="2013" name="BMC Genomics">
        <title>Genomics-driven discovery of the pneumocandin biosynthetic gene cluster in the fungus Glarea lozoyensis.</title>
        <authorList>
            <person name="Chen L."/>
            <person name="Yue Q."/>
            <person name="Zhang X."/>
            <person name="Xiang M."/>
            <person name="Wang C."/>
            <person name="Li S."/>
            <person name="Che Y."/>
            <person name="Ortiz-Lopez F.J."/>
            <person name="Bills G.F."/>
            <person name="Liu X."/>
            <person name="An Z."/>
        </authorList>
    </citation>
    <scope>NUCLEOTIDE SEQUENCE [LARGE SCALE GENOMIC DNA]</scope>
    <source>
        <strain evidence="5">ATCC 20868 / MF5171</strain>
    </source>
</reference>
<dbReference type="InterPro" id="IPR036770">
    <property type="entry name" value="Ankyrin_rpt-contain_sf"/>
</dbReference>
<dbReference type="SUPFAM" id="SSF48403">
    <property type="entry name" value="Ankyrin repeat"/>
    <property type="match status" value="3"/>
</dbReference>
<dbReference type="GeneID" id="19471948"/>
<dbReference type="Gene3D" id="3.40.50.300">
    <property type="entry name" value="P-loop containing nucleotide triphosphate hydrolases"/>
    <property type="match status" value="1"/>
</dbReference>
<dbReference type="OrthoDB" id="7464126at2759"/>
<dbReference type="Pfam" id="PF12796">
    <property type="entry name" value="Ank_2"/>
    <property type="match status" value="1"/>
</dbReference>
<proteinExistence type="predicted"/>
<gene>
    <name evidence="4" type="ORF">GLAREA_12908</name>
</gene>
<evidence type="ECO:0000256" key="1">
    <source>
        <dbReference type="ARBA" id="ARBA00022737"/>
    </source>
</evidence>
<dbReference type="Pfam" id="PF24883">
    <property type="entry name" value="NPHP3_N"/>
    <property type="match status" value="2"/>
</dbReference>
<dbReference type="Gene3D" id="1.25.40.20">
    <property type="entry name" value="Ankyrin repeat-containing domain"/>
    <property type="match status" value="3"/>
</dbReference>
<dbReference type="EMBL" id="KE145365">
    <property type="protein sequence ID" value="EPE30185.1"/>
    <property type="molecule type" value="Genomic_DNA"/>
</dbReference>
<dbReference type="InterPro" id="IPR002110">
    <property type="entry name" value="Ankyrin_rpt"/>
</dbReference>
<dbReference type="InterPro" id="IPR056884">
    <property type="entry name" value="NPHP3-like_N"/>
</dbReference>
<dbReference type="RefSeq" id="XP_008082862.1">
    <property type="nucleotide sequence ID" value="XM_008084671.1"/>
</dbReference>
<feature type="domain" description="Nephrocystin 3-like N-terminal" evidence="3">
    <location>
        <begin position="308"/>
        <end position="387"/>
    </location>
</feature>
<dbReference type="HOGENOM" id="CLU_247624_0_0_1"/>
<evidence type="ECO:0000313" key="5">
    <source>
        <dbReference type="Proteomes" id="UP000016922"/>
    </source>
</evidence>
<evidence type="ECO:0000313" key="4">
    <source>
        <dbReference type="EMBL" id="EPE30185.1"/>
    </source>
</evidence>
<keyword evidence="1" id="KW-0677">Repeat</keyword>
<protein>
    <submittedName>
        <fullName evidence="4">Ankyrin repeat-containing protein</fullName>
    </submittedName>
</protein>
<dbReference type="PANTHER" id="PTHR10039">
    <property type="entry name" value="AMELOGENIN"/>
    <property type="match status" value="1"/>
</dbReference>
<evidence type="ECO:0000259" key="2">
    <source>
        <dbReference type="Pfam" id="PF24809"/>
    </source>
</evidence>
<organism evidence="4 5">
    <name type="scientific">Glarea lozoyensis (strain ATCC 20868 / MF5171)</name>
    <dbReference type="NCBI Taxonomy" id="1116229"/>
    <lineage>
        <taxon>Eukaryota</taxon>
        <taxon>Fungi</taxon>
        <taxon>Dikarya</taxon>
        <taxon>Ascomycota</taxon>
        <taxon>Pezizomycotina</taxon>
        <taxon>Leotiomycetes</taxon>
        <taxon>Helotiales</taxon>
        <taxon>Helotiaceae</taxon>
        <taxon>Glarea</taxon>
    </lineage>
</organism>
<dbReference type="Pfam" id="PF24809">
    <property type="entry name" value="DUF7708"/>
    <property type="match status" value="1"/>
</dbReference>
<feature type="domain" description="Nephrocystin 3-like N-terminal" evidence="3">
    <location>
        <begin position="412"/>
        <end position="510"/>
    </location>
</feature>
<dbReference type="Proteomes" id="UP000016922">
    <property type="component" value="Unassembled WGS sequence"/>
</dbReference>